<reference evidence="2" key="1">
    <citation type="submission" date="2021-01" db="UniProtKB">
        <authorList>
            <consortium name="EnsemblMetazoa"/>
        </authorList>
    </citation>
    <scope>IDENTIFICATION</scope>
</reference>
<dbReference type="KEGG" id="nvi:107981969"/>
<keyword evidence="3" id="KW-1185">Reference proteome</keyword>
<dbReference type="AlphaFoldDB" id="A0A7M7Q1U8"/>
<dbReference type="RefSeq" id="XP_031779315.1">
    <property type="nucleotide sequence ID" value="XM_031923455.1"/>
</dbReference>
<name>A0A7M7Q1U8_NASVI</name>
<dbReference type="GeneID" id="107981969"/>
<evidence type="ECO:0000313" key="2">
    <source>
        <dbReference type="EnsemblMetazoa" id="XP_031779315"/>
    </source>
</evidence>
<dbReference type="EnsemblMetazoa" id="XM_031923455">
    <property type="protein sequence ID" value="XP_031779315"/>
    <property type="gene ID" value="LOC107981969"/>
</dbReference>
<dbReference type="InParanoid" id="A0A7M7Q1U8"/>
<organism evidence="2 3">
    <name type="scientific">Nasonia vitripennis</name>
    <name type="common">Parasitic wasp</name>
    <dbReference type="NCBI Taxonomy" id="7425"/>
    <lineage>
        <taxon>Eukaryota</taxon>
        <taxon>Metazoa</taxon>
        <taxon>Ecdysozoa</taxon>
        <taxon>Arthropoda</taxon>
        <taxon>Hexapoda</taxon>
        <taxon>Insecta</taxon>
        <taxon>Pterygota</taxon>
        <taxon>Neoptera</taxon>
        <taxon>Endopterygota</taxon>
        <taxon>Hymenoptera</taxon>
        <taxon>Apocrita</taxon>
        <taxon>Proctotrupomorpha</taxon>
        <taxon>Chalcidoidea</taxon>
        <taxon>Pteromalidae</taxon>
        <taxon>Pteromalinae</taxon>
        <taxon>Nasonia</taxon>
    </lineage>
</organism>
<evidence type="ECO:0000313" key="3">
    <source>
        <dbReference type="Proteomes" id="UP000002358"/>
    </source>
</evidence>
<feature type="compositionally biased region" description="Basic and acidic residues" evidence="1">
    <location>
        <begin position="1"/>
        <end position="14"/>
    </location>
</feature>
<sequence>MKNLLEDNCTRKNDNNSITSPDFCNDPSKMKAHATHKSEFDVAFKNKTGVFNNAKLFIAASSIPFKAISNTFNAFVTLDLKLNGMLQDGSLFPEFKDTGTELVKSLQETKLNESILKGKTGKSEKLQKVYDALSCLTWLPTTFHRDLVELALQCR</sequence>
<proteinExistence type="predicted"/>
<evidence type="ECO:0000256" key="1">
    <source>
        <dbReference type="SAM" id="MobiDB-lite"/>
    </source>
</evidence>
<accession>A0A7M7Q1U8</accession>
<dbReference type="Proteomes" id="UP000002358">
    <property type="component" value="Chromosome 1"/>
</dbReference>
<feature type="region of interest" description="Disordered" evidence="1">
    <location>
        <begin position="1"/>
        <end position="22"/>
    </location>
</feature>
<protein>
    <submittedName>
        <fullName evidence="2">Uncharacterized protein</fullName>
    </submittedName>
</protein>